<accession>A0A0B2JKW9</accession>
<dbReference type="RefSeq" id="WP_039211890.1">
    <property type="nucleotide sequence ID" value="NZ_JSCE01000242.1"/>
</dbReference>
<comment type="caution">
    <text evidence="1">The sequence shown here is derived from an EMBL/GenBank/DDBJ whole genome shotgun (WGS) entry which is preliminary data.</text>
</comment>
<organism evidence="1 2">
    <name type="scientific">Anaerovibrio lipolyticus</name>
    <dbReference type="NCBI Taxonomy" id="82374"/>
    <lineage>
        <taxon>Bacteria</taxon>
        <taxon>Bacillati</taxon>
        <taxon>Bacillota</taxon>
        <taxon>Negativicutes</taxon>
        <taxon>Selenomonadales</taxon>
        <taxon>Selenomonadaceae</taxon>
        <taxon>Anaerovibrio</taxon>
    </lineage>
</organism>
<reference evidence="1 2" key="1">
    <citation type="journal article" date="2013" name="PLoS ONE">
        <title>Identification and characterization of three novel lipases belonging to families II and V from Anaerovibrio lipolyticus 5ST.</title>
        <authorList>
            <person name="Prive F."/>
            <person name="Kaderbhai N.N."/>
            <person name="Girdwood S."/>
            <person name="Worgan H.J."/>
            <person name="Pinloche E."/>
            <person name="Scollan N.D."/>
            <person name="Huws S.A."/>
            <person name="Newbold C.J."/>
        </authorList>
    </citation>
    <scope>NUCLEOTIDE SEQUENCE [LARGE SCALE GENOMIC DNA]</scope>
    <source>
        <strain evidence="1 2">5S</strain>
    </source>
</reference>
<protein>
    <submittedName>
        <fullName evidence="1">Uncharacterized protein</fullName>
    </submittedName>
</protein>
<dbReference type="EMBL" id="JSCE01000242">
    <property type="protein sequence ID" value="KHM48454.1"/>
    <property type="molecule type" value="Genomic_DNA"/>
</dbReference>
<dbReference type="AlphaFoldDB" id="A0A0B2JKW9"/>
<gene>
    <name evidence="1" type="ORF">NZ47_13190</name>
</gene>
<dbReference type="Proteomes" id="UP000030993">
    <property type="component" value="Unassembled WGS sequence"/>
</dbReference>
<evidence type="ECO:0000313" key="2">
    <source>
        <dbReference type="Proteomes" id="UP000030993"/>
    </source>
</evidence>
<proteinExistence type="predicted"/>
<sequence length="86" mass="9453">MAGIDLTAAGIESTRQKLAIASAGDESLLKNGYTISFGHKDGSMGVYYKSFNHSVTSENYKTAARFDHTVNSNNDWYVTDISDRIK</sequence>
<name>A0A0B2JKW9_9FIRM</name>
<keyword evidence="2" id="KW-1185">Reference proteome</keyword>
<evidence type="ECO:0000313" key="1">
    <source>
        <dbReference type="EMBL" id="KHM48454.1"/>
    </source>
</evidence>